<feature type="repeat" description="ANK" evidence="13">
    <location>
        <begin position="406"/>
        <end position="438"/>
    </location>
</feature>
<accession>A0A8I5N6B0</accession>
<dbReference type="FunFam" id="1.25.40.20:FF:000246">
    <property type="entry name" value="Ankyrin repeat and SOCS box containing 2"/>
    <property type="match status" value="1"/>
</dbReference>
<dbReference type="GO" id="GO:0016567">
    <property type="term" value="P:protein ubiquitination"/>
    <property type="evidence" value="ECO:0007669"/>
    <property type="project" value="UniProtKB-UniPathway"/>
</dbReference>
<comment type="similarity">
    <text evidence="4">Belongs to the ankyrin SOCS box (ASB) family.</text>
</comment>
<evidence type="ECO:0000256" key="11">
    <source>
        <dbReference type="ARBA" id="ARBA00023212"/>
    </source>
</evidence>
<dbReference type="PROSITE" id="PS50297">
    <property type="entry name" value="ANK_REP_REGION"/>
    <property type="match status" value="8"/>
</dbReference>
<feature type="repeat" description="ANK" evidence="13">
    <location>
        <begin position="609"/>
        <end position="641"/>
    </location>
</feature>
<feature type="repeat" description="ANK" evidence="13">
    <location>
        <begin position="340"/>
        <end position="372"/>
    </location>
</feature>
<sequence>MGGLRHREGQPVPCHTAKECQSLDVNLCLPGCSPGSDTLPRASYSNTTEVTIVSAPTPGTRSPNEGPAGGRGGHRHSLVSQLCSPILCFPMNLSSSPAGICLASGEPEPLSSGDLPTCCPWLTSSWVKNVTLLPICLSRGWLGRGTRGWGEVNLIVVLYGHLNLPGLPPRAKNNPETQQLCPAHREDPAICFGSQPCVCLSVSLSPALPPSSFLPEAMTRFSYAEYFSLFHSCSAPSRSTAPPESSPARAPMGLFQGVMQKYSSSLFQTSQLAPVDPLIKAIKNGDEEALKTMIKEGKNLAEPNKEGWLPLHEAAYYGQLGCLKVLQRAYPGTIDQRTLQEETAVYLATCRGHLDCLLSLLQAGAEPDISNKSRETPLYKACERKNAEAVKILVQHNADTNHRCNRGWTALHESVSRNDLEVMEILVNGGAKVESKNAYGITPLFVAAQSGQLEALRFLAKYGADINTQASDSASALYEACKNEHEEVVEFLLLQGADANKTNKDGLLPLHIASKKGNYRIVQMLLPVTSRTRVRRSGVSPLHLAAERNNDAVLEALLSARFDVNAPLAPERARLYEDRRSSALYFAVVNNNVYATELLLEHGADPNRDVISPLLVAIRHGCLRTMQLLLDHGANIDAYIATHPTAFPATIMFAMKCLSLLKFLMDLGCDGEPCFSCLYGNGPHPPAPQPSSRFNDAPVSDKEPSVVQFCEFVSAPEVSRWAGPIIDVLLDYVGNVQLCSRLKEHIDSFEDWAVIKEKAEPPRPLAHLCRLRVRKAIGKYRIKLLDTLPLPGRLIRYLKYENTQ</sequence>
<evidence type="ECO:0000313" key="17">
    <source>
        <dbReference type="Proteomes" id="UP000028761"/>
    </source>
</evidence>
<dbReference type="GO" id="GO:0043161">
    <property type="term" value="P:proteasome-mediated ubiquitin-dependent protein catabolic process"/>
    <property type="evidence" value="ECO:0007669"/>
    <property type="project" value="Ensembl"/>
</dbReference>
<keyword evidence="11" id="KW-0206">Cytoskeleton</keyword>
<comment type="subcellular location">
    <subcellularLocation>
        <location evidence="2">Cytoplasm</location>
        <location evidence="2">Cytoskeleton</location>
        <location evidence="2">Stress fiber</location>
    </subcellularLocation>
    <subcellularLocation>
        <location evidence="1">Cytoplasm</location>
        <location evidence="1">Myofibril</location>
        <location evidence="1">Sarcomere</location>
        <location evidence="1">Z line</location>
    </subcellularLocation>
</comment>
<dbReference type="Proteomes" id="UP000028761">
    <property type="component" value="Chromosome 7"/>
</dbReference>
<evidence type="ECO:0000256" key="2">
    <source>
        <dbReference type="ARBA" id="ARBA00004529"/>
    </source>
</evidence>
<dbReference type="Pfam" id="PF07525">
    <property type="entry name" value="SOCS_box"/>
    <property type="match status" value="1"/>
</dbReference>
<dbReference type="InterPro" id="IPR001496">
    <property type="entry name" value="SOCS_box"/>
</dbReference>
<reference evidence="16 17" key="1">
    <citation type="submission" date="2012-03" db="EMBL/GenBank/DDBJ databases">
        <title>Whole Genome Assembly of Papio anubis.</title>
        <authorList>
            <person name="Liu Y.L."/>
            <person name="Abraham K.A."/>
            <person name="Akbar H.A."/>
            <person name="Ali S.A."/>
            <person name="Anosike U.A."/>
            <person name="Aqrawi P.A."/>
            <person name="Arias F.A."/>
            <person name="Attaway T.A."/>
            <person name="Awwad R.A."/>
            <person name="Babu C.B."/>
            <person name="Bandaranaike D.B."/>
            <person name="Battles P.B."/>
            <person name="Bell A.B."/>
            <person name="Beltran B.B."/>
            <person name="Berhane-Mersha D.B."/>
            <person name="Bess C.B."/>
            <person name="Bickham C.B."/>
            <person name="Bolden T.B."/>
            <person name="Carter K.C."/>
            <person name="Chau D.C."/>
            <person name="Chavez A.C."/>
            <person name="Clerc-Blankenburg K.C."/>
            <person name="Coyle M.C."/>
            <person name="Dao M.D."/>
            <person name="Davila M.L.D."/>
            <person name="Davy-Carroll L.D."/>
            <person name="Denson S.D."/>
            <person name="Dinh H.D."/>
            <person name="Fernandez S.F."/>
            <person name="Fernando P.F."/>
            <person name="Forbes L.F."/>
            <person name="Francis C.F."/>
            <person name="Francisco L.F."/>
            <person name="Fu Q.F."/>
            <person name="Garcia-Iii R.G."/>
            <person name="Garrett T.G."/>
            <person name="Gross S.G."/>
            <person name="Gubbala S.G."/>
            <person name="Hirani K.H."/>
            <person name="Hogues M.H."/>
            <person name="Hollins B.H."/>
            <person name="Jackson L.J."/>
            <person name="Javaid M.J."/>
            <person name="Jhangiani S.J."/>
            <person name="Johnson A.J."/>
            <person name="Johnson B.J."/>
            <person name="Jones J.J."/>
            <person name="Joshi V.J."/>
            <person name="Kalu J.K."/>
            <person name="Khan N.K."/>
            <person name="Korchina V.K."/>
            <person name="Kovar C.K."/>
            <person name="Lago L.L."/>
            <person name="Lara F.L."/>
            <person name="Le T.-K.L."/>
            <person name="Lee S.L."/>
            <person name="Legall-Iii F.L."/>
            <person name="Lemon S.L."/>
            <person name="Liu J.L."/>
            <person name="Liu Y.-S.L."/>
            <person name="Liyanage D.L."/>
            <person name="Lopez J.L."/>
            <person name="Lorensuhewa L.L."/>
            <person name="Mata R.M."/>
            <person name="Mathew T.M."/>
            <person name="Mercado C.M."/>
            <person name="Mercado I.M."/>
            <person name="Morales K.M."/>
            <person name="Morgan M.M."/>
            <person name="Munidasa M.M."/>
            <person name="Ngo D.N."/>
            <person name="Nguyen L.N."/>
            <person name="Nguyen T.N."/>
            <person name="Nguyen N.N."/>
            <person name="Obregon M.O."/>
            <person name="Okwuonu G.O."/>
            <person name="Ongeri F.O."/>
            <person name="Onwere C.O."/>
            <person name="Osifeso I.O."/>
            <person name="Parra A.P."/>
            <person name="Patil S.P."/>
            <person name="Perez A.P."/>
            <person name="Perez Y.P."/>
            <person name="Pham C.P."/>
            <person name="Pu L.-L.P."/>
            <person name="Puazo M.P."/>
            <person name="Quiroz J.Q."/>
            <person name="Rouhana J.R."/>
            <person name="Ruiz M.R."/>
            <person name="Ruiz S.-J.R."/>
            <person name="Saada N.S."/>
            <person name="Santibanez J.S."/>
            <person name="Scheel M.S."/>
            <person name="Schneider B.S."/>
            <person name="Simmons D.S."/>
            <person name="Sisson I.S."/>
            <person name="Tang L.-Y.T."/>
            <person name="Thornton R.T."/>
            <person name="Tisius J.T."/>
            <person name="Toledanes G.T."/>
            <person name="Trejos Z.T."/>
            <person name="Usmani K.U."/>
            <person name="Varghese R.V."/>
            <person name="Vattathil S.V."/>
            <person name="Vee V.V."/>
            <person name="Walker D.W."/>
            <person name="Weissenberger G.W."/>
            <person name="White C.W."/>
            <person name="Williams A.W."/>
            <person name="Woodworth J.W."/>
            <person name="Wright R.W."/>
            <person name="Zhu Y.Z."/>
            <person name="Han Y.H."/>
            <person name="Newsham I.N."/>
            <person name="Nazareth L.N."/>
            <person name="Worley K.W."/>
            <person name="Muzny D.M."/>
            <person name="Rogers J.R."/>
            <person name="Gibbs R.G."/>
        </authorList>
    </citation>
    <scope>NUCLEOTIDE SEQUENCE [LARGE SCALE GENOMIC DNA]</scope>
</reference>
<dbReference type="InterPro" id="IPR002110">
    <property type="entry name" value="Ankyrin_rpt"/>
</dbReference>
<dbReference type="GO" id="GO:0001947">
    <property type="term" value="P:heart looping"/>
    <property type="evidence" value="ECO:0007669"/>
    <property type="project" value="Ensembl"/>
</dbReference>
<keyword evidence="7" id="KW-0677">Repeat</keyword>
<dbReference type="Pfam" id="PF12796">
    <property type="entry name" value="Ank_2"/>
    <property type="match status" value="3"/>
</dbReference>
<feature type="domain" description="SOCS box" evidence="15">
    <location>
        <begin position="755"/>
        <end position="804"/>
    </location>
</feature>
<dbReference type="Pfam" id="PF13637">
    <property type="entry name" value="Ank_4"/>
    <property type="match status" value="1"/>
</dbReference>
<evidence type="ECO:0000256" key="9">
    <source>
        <dbReference type="ARBA" id="ARBA00022843"/>
    </source>
</evidence>
<feature type="repeat" description="ANK" evidence="13">
    <location>
        <begin position="579"/>
        <end position="607"/>
    </location>
</feature>
<dbReference type="PROSITE" id="PS50225">
    <property type="entry name" value="SOCS"/>
    <property type="match status" value="1"/>
</dbReference>
<dbReference type="InterPro" id="IPR036036">
    <property type="entry name" value="SOCS_box-like_dom_sf"/>
</dbReference>
<reference evidence="16" key="3">
    <citation type="submission" date="2025-09" db="UniProtKB">
        <authorList>
            <consortium name="Ensembl"/>
        </authorList>
    </citation>
    <scope>IDENTIFICATION</scope>
</reference>
<dbReference type="FunFam" id="1.10.750.20:FF:000001">
    <property type="entry name" value="Ankyrin repeat and SOCS box containing 1"/>
    <property type="match status" value="1"/>
</dbReference>
<dbReference type="SUPFAM" id="SSF158235">
    <property type="entry name" value="SOCS box-like"/>
    <property type="match status" value="1"/>
</dbReference>
<dbReference type="GO" id="GO:0035556">
    <property type="term" value="P:intracellular signal transduction"/>
    <property type="evidence" value="ECO:0007669"/>
    <property type="project" value="InterPro"/>
</dbReference>
<evidence type="ECO:0000256" key="8">
    <source>
        <dbReference type="ARBA" id="ARBA00022786"/>
    </source>
</evidence>
<evidence type="ECO:0000256" key="12">
    <source>
        <dbReference type="ARBA" id="ARBA00072961"/>
    </source>
</evidence>
<evidence type="ECO:0000256" key="1">
    <source>
        <dbReference type="ARBA" id="ARBA00004216"/>
    </source>
</evidence>
<evidence type="ECO:0000256" key="4">
    <source>
        <dbReference type="ARBA" id="ARBA00005949"/>
    </source>
</evidence>
<evidence type="ECO:0000256" key="14">
    <source>
        <dbReference type="SAM" id="MobiDB-lite"/>
    </source>
</evidence>
<feature type="repeat" description="ANK" evidence="13">
    <location>
        <begin position="472"/>
        <end position="504"/>
    </location>
</feature>
<gene>
    <name evidence="16" type="primary">ASB2</name>
</gene>
<protein>
    <recommendedName>
        <fullName evidence="12">Ankyrin repeat and SOCS box protein 2</fullName>
    </recommendedName>
</protein>
<dbReference type="Pfam" id="PF13606">
    <property type="entry name" value="Ank_3"/>
    <property type="match status" value="1"/>
</dbReference>
<dbReference type="UniPathway" id="UPA00143"/>
<reference evidence="16" key="2">
    <citation type="submission" date="2025-08" db="UniProtKB">
        <authorList>
            <consortium name="Ensembl"/>
        </authorList>
    </citation>
    <scope>IDENTIFICATION</scope>
</reference>
<feature type="repeat" description="ANK" evidence="13">
    <location>
        <begin position="505"/>
        <end position="537"/>
    </location>
</feature>
<feature type="region of interest" description="Disordered" evidence="14">
    <location>
        <begin position="53"/>
        <end position="74"/>
    </location>
</feature>
<evidence type="ECO:0000256" key="3">
    <source>
        <dbReference type="ARBA" id="ARBA00004906"/>
    </source>
</evidence>
<evidence type="ECO:0000256" key="6">
    <source>
        <dbReference type="ARBA" id="ARBA00022553"/>
    </source>
</evidence>
<dbReference type="PRINTS" id="PR01415">
    <property type="entry name" value="ANKYRIN"/>
</dbReference>
<feature type="repeat" description="ANK" evidence="13">
    <location>
        <begin position="537"/>
        <end position="569"/>
    </location>
</feature>
<keyword evidence="6" id="KW-0597">Phosphoprotein</keyword>
<dbReference type="PROSITE" id="PS50088">
    <property type="entry name" value="ANK_REPEAT"/>
    <property type="match status" value="9"/>
</dbReference>
<dbReference type="GO" id="GO:0061630">
    <property type="term" value="F:ubiquitin protein ligase activity"/>
    <property type="evidence" value="ECO:0007669"/>
    <property type="project" value="Ensembl"/>
</dbReference>
<keyword evidence="10 13" id="KW-0040">ANK repeat</keyword>
<feature type="repeat" description="ANK" evidence="13">
    <location>
        <begin position="439"/>
        <end position="471"/>
    </location>
</feature>
<dbReference type="GeneTree" id="ENSGT00940000155490"/>
<name>A0A8I5N6B0_PAPAN</name>
<proteinExistence type="inferred from homology"/>
<comment type="pathway">
    <text evidence="3">Protein modification; protein ubiquitination.</text>
</comment>
<evidence type="ECO:0000256" key="10">
    <source>
        <dbReference type="ARBA" id="ARBA00023043"/>
    </source>
</evidence>
<keyword evidence="17" id="KW-1185">Reference proteome</keyword>
<dbReference type="GO" id="GO:0030018">
    <property type="term" value="C:Z disc"/>
    <property type="evidence" value="ECO:0007669"/>
    <property type="project" value="UniProtKB-SubCell"/>
</dbReference>
<dbReference type="FunFam" id="1.25.40.20:FF:000905">
    <property type="entry name" value="Ankyrin repeat and SOCS box protein 2"/>
    <property type="match status" value="1"/>
</dbReference>
<dbReference type="SUPFAM" id="SSF48403">
    <property type="entry name" value="Ankyrin repeat"/>
    <property type="match status" value="1"/>
</dbReference>
<evidence type="ECO:0000256" key="7">
    <source>
        <dbReference type="ARBA" id="ARBA00022737"/>
    </source>
</evidence>
<keyword evidence="8" id="KW-0833">Ubl conjugation pathway</keyword>
<dbReference type="GO" id="GO:0005829">
    <property type="term" value="C:cytosol"/>
    <property type="evidence" value="ECO:0007669"/>
    <property type="project" value="UniProtKB-ARBA"/>
</dbReference>
<evidence type="ECO:0000259" key="15">
    <source>
        <dbReference type="PROSITE" id="PS50225"/>
    </source>
</evidence>
<dbReference type="AlphaFoldDB" id="A0A8I5N6B0"/>
<evidence type="ECO:0000256" key="5">
    <source>
        <dbReference type="ARBA" id="ARBA00022490"/>
    </source>
</evidence>
<dbReference type="Gene3D" id="1.10.750.20">
    <property type="entry name" value="SOCS box"/>
    <property type="match status" value="1"/>
</dbReference>
<dbReference type="Gene3D" id="1.25.40.20">
    <property type="entry name" value="Ankyrin repeat-containing domain"/>
    <property type="match status" value="3"/>
</dbReference>
<dbReference type="GO" id="GO:0030036">
    <property type="term" value="P:actin cytoskeleton organization"/>
    <property type="evidence" value="ECO:0007669"/>
    <property type="project" value="Ensembl"/>
</dbReference>
<dbReference type="GO" id="GO:0097602">
    <property type="term" value="F:cullin family protein binding"/>
    <property type="evidence" value="ECO:0007669"/>
    <property type="project" value="Ensembl"/>
</dbReference>
<dbReference type="GO" id="GO:0035914">
    <property type="term" value="P:skeletal muscle cell differentiation"/>
    <property type="evidence" value="ECO:0007669"/>
    <property type="project" value="Ensembl"/>
</dbReference>
<dbReference type="SMART" id="SM00969">
    <property type="entry name" value="SOCS_box"/>
    <property type="match status" value="1"/>
</dbReference>
<keyword evidence="9" id="KW-0832">Ubl conjugation</keyword>
<dbReference type="SMART" id="SM00248">
    <property type="entry name" value="ANK"/>
    <property type="match status" value="11"/>
</dbReference>
<dbReference type="GO" id="GO:0000151">
    <property type="term" value="C:ubiquitin ligase complex"/>
    <property type="evidence" value="ECO:0007669"/>
    <property type="project" value="Ensembl"/>
</dbReference>
<dbReference type="GO" id="GO:0055013">
    <property type="term" value="P:cardiac muscle cell development"/>
    <property type="evidence" value="ECO:0007669"/>
    <property type="project" value="Ensembl"/>
</dbReference>
<dbReference type="SMART" id="SM00253">
    <property type="entry name" value="SOCS"/>
    <property type="match status" value="1"/>
</dbReference>
<evidence type="ECO:0000256" key="13">
    <source>
        <dbReference type="PROSITE-ProRule" id="PRU00023"/>
    </source>
</evidence>
<organism evidence="16 17">
    <name type="scientific">Papio anubis</name>
    <name type="common">Olive baboon</name>
    <dbReference type="NCBI Taxonomy" id="9555"/>
    <lineage>
        <taxon>Eukaryota</taxon>
        <taxon>Metazoa</taxon>
        <taxon>Chordata</taxon>
        <taxon>Craniata</taxon>
        <taxon>Vertebrata</taxon>
        <taxon>Euteleostomi</taxon>
        <taxon>Mammalia</taxon>
        <taxon>Eutheria</taxon>
        <taxon>Euarchontoglires</taxon>
        <taxon>Primates</taxon>
        <taxon>Haplorrhini</taxon>
        <taxon>Catarrhini</taxon>
        <taxon>Cercopithecidae</taxon>
        <taxon>Cercopithecinae</taxon>
        <taxon>Papio</taxon>
    </lineage>
</organism>
<dbReference type="Ensembl" id="ENSPANT00000071309.1">
    <property type="protein sequence ID" value="ENSPANP00000051622.1"/>
    <property type="gene ID" value="ENSPANG00000025583.3"/>
</dbReference>
<dbReference type="PANTHER" id="PTHR24188">
    <property type="entry name" value="ANKYRIN REPEAT PROTEIN"/>
    <property type="match status" value="1"/>
</dbReference>
<dbReference type="FunFam" id="1.25.40.20:FF:000254">
    <property type="entry name" value="Ankyrin repeat and SOCS box containing 2"/>
    <property type="match status" value="1"/>
</dbReference>
<dbReference type="PANTHER" id="PTHR24188:SF29">
    <property type="entry name" value="GH09064P"/>
    <property type="match status" value="1"/>
</dbReference>
<evidence type="ECO:0000313" key="16">
    <source>
        <dbReference type="Ensembl" id="ENSPANP00000051622.1"/>
    </source>
</evidence>
<dbReference type="GO" id="GO:0001725">
    <property type="term" value="C:stress fiber"/>
    <property type="evidence" value="ECO:0007669"/>
    <property type="project" value="UniProtKB-SubCell"/>
</dbReference>
<dbReference type="InterPro" id="IPR036770">
    <property type="entry name" value="Ankyrin_rpt-contain_sf"/>
</dbReference>
<keyword evidence="5" id="KW-0963">Cytoplasm</keyword>
<feature type="repeat" description="ANK" evidence="13">
    <location>
        <begin position="373"/>
        <end position="405"/>
    </location>
</feature>